<dbReference type="InterPro" id="IPR009223">
    <property type="entry name" value="APC_rpt"/>
</dbReference>
<organism evidence="4 5">
    <name type="scientific">Meganyctiphanes norvegica</name>
    <name type="common">Northern krill</name>
    <name type="synonym">Thysanopoda norvegica</name>
    <dbReference type="NCBI Taxonomy" id="48144"/>
    <lineage>
        <taxon>Eukaryota</taxon>
        <taxon>Metazoa</taxon>
        <taxon>Ecdysozoa</taxon>
        <taxon>Arthropoda</taxon>
        <taxon>Crustacea</taxon>
        <taxon>Multicrustacea</taxon>
        <taxon>Malacostraca</taxon>
        <taxon>Eumalacostraca</taxon>
        <taxon>Eucarida</taxon>
        <taxon>Euphausiacea</taxon>
        <taxon>Euphausiidae</taxon>
        <taxon>Meganyctiphanes</taxon>
    </lineage>
</organism>
<evidence type="ECO:0000256" key="1">
    <source>
        <dbReference type="ARBA" id="ARBA00009051"/>
    </source>
</evidence>
<feature type="region of interest" description="Disordered" evidence="3">
    <location>
        <begin position="1857"/>
        <end position="1924"/>
    </location>
</feature>
<feature type="compositionally biased region" description="Polar residues" evidence="3">
    <location>
        <begin position="2961"/>
        <end position="2976"/>
    </location>
</feature>
<dbReference type="InterPro" id="IPR026818">
    <property type="entry name" value="Apc_fam"/>
</dbReference>
<feature type="compositionally biased region" description="Polar residues" evidence="3">
    <location>
        <begin position="1350"/>
        <end position="1362"/>
    </location>
</feature>
<feature type="compositionally biased region" description="Acidic residues" evidence="3">
    <location>
        <begin position="1805"/>
        <end position="1821"/>
    </location>
</feature>
<feature type="compositionally biased region" description="Polar residues" evidence="3">
    <location>
        <begin position="785"/>
        <end position="820"/>
    </location>
</feature>
<dbReference type="GO" id="GO:0045295">
    <property type="term" value="F:gamma-catenin binding"/>
    <property type="evidence" value="ECO:0007669"/>
    <property type="project" value="TreeGrafter"/>
</dbReference>
<feature type="compositionally biased region" description="Low complexity" evidence="3">
    <location>
        <begin position="2604"/>
        <end position="2617"/>
    </location>
</feature>
<feature type="compositionally biased region" description="Polar residues" evidence="3">
    <location>
        <begin position="2893"/>
        <end position="2905"/>
    </location>
</feature>
<dbReference type="FunFam" id="1.25.10.10:FF:000305">
    <property type="entry name" value="Adenomatous polyposis coli"/>
    <property type="match status" value="1"/>
</dbReference>
<dbReference type="SMART" id="SM00185">
    <property type="entry name" value="ARM"/>
    <property type="match status" value="7"/>
</dbReference>
<comment type="caution">
    <text evidence="4">The sequence shown here is derived from an EMBL/GenBank/DDBJ whole genome shotgun (WGS) entry which is preliminary data.</text>
</comment>
<feature type="compositionally biased region" description="Basic and acidic residues" evidence="3">
    <location>
        <begin position="980"/>
        <end position="990"/>
    </location>
</feature>
<feature type="compositionally biased region" description="Polar residues" evidence="3">
    <location>
        <begin position="2225"/>
        <end position="2240"/>
    </location>
</feature>
<feature type="region of interest" description="Disordered" evidence="3">
    <location>
        <begin position="1477"/>
        <end position="1673"/>
    </location>
</feature>
<feature type="region of interest" description="Disordered" evidence="3">
    <location>
        <begin position="2141"/>
        <end position="2199"/>
    </location>
</feature>
<feature type="compositionally biased region" description="Basic and acidic residues" evidence="3">
    <location>
        <begin position="2767"/>
        <end position="2793"/>
    </location>
</feature>
<feature type="region of interest" description="Disordered" evidence="3">
    <location>
        <begin position="784"/>
        <end position="846"/>
    </location>
</feature>
<evidence type="ECO:0000256" key="2">
    <source>
        <dbReference type="ARBA" id="ARBA00022687"/>
    </source>
</evidence>
<feature type="region of interest" description="Disordered" evidence="3">
    <location>
        <begin position="1160"/>
        <end position="1186"/>
    </location>
</feature>
<dbReference type="InterPro" id="IPR000225">
    <property type="entry name" value="Armadillo"/>
</dbReference>
<feature type="compositionally biased region" description="Polar residues" evidence="3">
    <location>
        <begin position="2512"/>
        <end position="2522"/>
    </location>
</feature>
<dbReference type="GO" id="GO:0001708">
    <property type="term" value="P:cell fate specification"/>
    <property type="evidence" value="ECO:0007669"/>
    <property type="project" value="TreeGrafter"/>
</dbReference>
<sequence>MVRRRDHTLHTINTIEKTIQHLQQDCQSTSSLDQINVGESSPPVSTHNKDIMDAVNANELANANKDDLSDTLEIDSLQSDTLPLSGQFHDNSGIGHGNGNTHESLNANGIRNQASSTDHLLHRGSHTLPMGQMPPAIEAVLHGTWPFAEKSLWHSSPPIMGMPYKNGMHDSVHGIMSTSSVANQRSHSTNHLLTNKVEMVYGLLSMFSSEDRDDMSRTLLAMSSSPDSCVAMRQSGCLPLLIQLLYGGDGDVSPTRETRLRAAQALHNIVHSHPDDKRGRREARVLRLLEQICDYSDYLYERLQRTSAGRGPLLDDDMDRHPCSAMAALMKLSFDEDHRHAMCLLGGLHAIAELIKRDHDGHGSATADQYCVTLRRYAGMALTNLTFGDGANKSLLCSFKMFLKSLVSQLNSPSEDLRQVTASVLRNLSWRADGGSKNSLLEVGAVSILIQAALTARKESTLKVILSAVWNLSAHCSVNKADICAVDGALSFICSTLTYKSQSKTLAIVENGGGILRNISSHIAVCEDLRQVLRDHNTLEILLSQLRSPSLTVVSNACGTLWNLSARCSQDQRTLWELGAVPMLRSLINSKHKMISMGSSAALKNLLAARPEGMSVSDSRHGLGLPTLQARKQRALEQELDPSLSETCDNIETSPRASPTNPPTNEPHYFVPPNDSSLFYSGVGRPMFNSLGAQFNGTYRSESRDSISSTHSDNSHDRMRQLLMMRHQASLENAPTGIVAPPAHGFPDTAKMTREEIQRCLEAYKFESGDEEVVARRITNLKDLYSNSSGDSATNYGDNFNSREVNRRVSQQATQSPVSQRRNKESERIGVQPHSEAHYNSYKQSDAQIDNFVREVRDVPQNEEEDTVKPKDDLGNYTETDLDNLDQPTNYSLRYSEERDAEDGAIYRRPQKPTGEAPGQFFDIAAVQNDQVKTYCTEGTPYETPYNFSTSTSMTDLRDNAIKEEMDRQASVGKKKKEKRNSDISVKDLGSDSQVLGKDADKDKLEPLPPAHVAPVKSGLSSGLMTPGSEKPITYCVEGTPVGCLSRFSSISSLSSSDANKEEMELMEEDLEMKDEDMENTHGPAPPIVREVEIGGDYVECHTPNPQQREVEGKSSNYEETPLMFSRATSVSSLSSFDVQSIHDDHSSVVSDFSRFTSGAISPSDLPDSPTQTVPPSPKCSRPSSPKLCLPQGQNFNNQRGTGIKNSTGVFNEAPRAWQEEGTPIEFSCTTSLSSLTIDDDLPAVMDMPTHRLRGDGKDSSEATCSEDSRTNSRESHLPPHNMKVRVLDRIGNPRVEAITVAEGQRQQSRIEECDDRIIRERSEERSQPDSESEDLLAEIISSGMPSGIPRTSNIPTPSGIPNLSGLPSGITKPQGKNLFTAPTCVSGKMSSTSIHNEGKSPGRSGWTSDSLMNYCTEDTPASGMSHAGSISELSVLSIPGSPGPWNTSGRAVSLNDSGDNSSDNDNILEQCIQSAMPKARPGPKGKELKSSVKRHGSGQTCSHTPSAPAVSSPRRSPQHRAIPVARVNPAVKVGGSRVSPRPLSSHDDSDGDQIKNWATEGTPATFSRADSLSSLSCCDEESNRPSHEGSPQAAVNQSEPRTPPPHSRNIVSTHHQQIVHGTVDADDEFPRQFAIEGTPGGISRHSSLSSLDGVENPTAQMNPSTPQTTNSHNFVVEDTPVCFSRNSSLSSLSVESYSEEPTAKEQALLQACISQGMPKSKSKIDHEVRQHIRSGSHIPTSYTLSSSRMLQEGATAHSHSREHLNPNTASSSQERINAIDVESSKLYSDVEQSEKNEMKYQKFDEEDEEFSDSGEMEDEISAAEKSEVTEMEVNLEMTATFLVERAEVTENNDCSAVKTTTDIPHETVTEKTQDFLISESSPEGQTESSGEDKKSWEAQLSVEKSSPESRSFPDSNSASMSESGLLAREAIKVAKAVAVEAKMLSSDDTSHMSQNGVSDAFLENIRPPKTMMAVSLVNSIEDHIPINKNNNGNNGRNLECRHTRKLPEMVTRALGYLDFPENNSTDSGPISLASSCHSNVDNIAPPSMMDEEYVDMESSMISVASITSEVAESRISPPSESIMDHSTCVGQPARQLAAIFQQEAINMISTQTLVAGTDDASTYCEVADLVTECEATMGPVSDTELAGDDLDYPDLPLDGASAAATPRSAGSGCSSAHSSPARGSSGHGTPKARRQLSKDRFKTFTKNYSKSDAIYSQTNLDPTSVIIDSQSSPKSGRTSTQRRREDAERFKTRTISSDLDVTEPIDFERNDIDISPEVSKEISPHIYKDQLASNSPSGEANDILSPAEECVLPARTEARRSLRQKRQEDRSRYQTRTINVDLASINPAESEGSTLEADSGMVDFQEGNELMDLTAEELEVLQQDANIIICTLNENREGMTSESSEVFSEEVLSEENILDIETLSLISNEEVSDMKNFLFEYSDQHSQGIPAYHETEAEDMLSENEDDEQDESKPILRRPRIVKPGEEAPKPQPEEEPPVGKTIRGRRKPLYQSQKRSNTGSHIVKPVTPSVASSRSRITQRFTGAVTSRTSTVRPNTAASMKQSSPKLPRPTRASALRQRSSLRGSSSGEDSPTSRSPPVRLSNESSPGSSNGSSPRLGIAPQKPKSARSRSRSLVRPEPPRQVKRQNTFTKDDERPSVEHTTQSSRTTMGPPQRSGIQKPKFRRDVIQPVLSSTHAGRSMMPKSGSQDLSPGRGGGKGASAKSVSLTRDAQPPSAKDMAEWGKDAQKSKIGVKKEVTSRIASLWKKVEKAQNKPKEKDTKSWITKNKKDVKGVNSNKPKPLVRSSTFEKLPGVDESKPSESSSNKTRLGLKLSKLRGRDTKSSPPSETSTPVDPRPQCLVSPTRSRLSELATRPGSGNSFLRRDRAATHPVQKNQAADSSQTAAKRISRLGSFVSVEDESKGKSTPQSAIVPPFNYHPPVFHRPQEGVATRIPLPSKLTFPSTPSSGGVTDTDA</sequence>
<feature type="compositionally biased region" description="Acidic residues" evidence="3">
    <location>
        <begin position="2458"/>
        <end position="2471"/>
    </location>
</feature>
<feature type="compositionally biased region" description="Polar residues" evidence="3">
    <location>
        <begin position="2531"/>
        <end position="2567"/>
    </location>
</feature>
<protein>
    <recommendedName>
        <fullName evidence="6">Adenomatous polyposis coli protein</fullName>
    </recommendedName>
</protein>
<name>A0AAV2R9S5_MEGNR</name>
<dbReference type="GO" id="GO:0008013">
    <property type="term" value="F:beta-catenin binding"/>
    <property type="evidence" value="ECO:0007669"/>
    <property type="project" value="InterPro"/>
</dbReference>
<feature type="compositionally biased region" description="Polar residues" evidence="3">
    <location>
        <begin position="644"/>
        <end position="659"/>
    </location>
</feature>
<dbReference type="Pfam" id="PF18797">
    <property type="entry name" value="APC_rep"/>
    <property type="match status" value="1"/>
</dbReference>
<evidence type="ECO:0000313" key="4">
    <source>
        <dbReference type="EMBL" id="CAL4121709.1"/>
    </source>
</evidence>
<feature type="compositionally biased region" description="Polar residues" evidence="3">
    <location>
        <begin position="1879"/>
        <end position="1889"/>
    </location>
</feature>
<dbReference type="GO" id="GO:0016055">
    <property type="term" value="P:Wnt signaling pathway"/>
    <property type="evidence" value="ECO:0007669"/>
    <property type="project" value="UniProtKB-KW"/>
</dbReference>
<dbReference type="InterPro" id="IPR009240">
    <property type="entry name" value="APC_15aa_rpt"/>
</dbReference>
<evidence type="ECO:0000313" key="5">
    <source>
        <dbReference type="Proteomes" id="UP001497623"/>
    </source>
</evidence>
<dbReference type="EMBL" id="CAXKWB010019167">
    <property type="protein sequence ID" value="CAL4121709.1"/>
    <property type="molecule type" value="Genomic_DNA"/>
</dbReference>
<dbReference type="GO" id="GO:0090090">
    <property type="term" value="P:negative regulation of canonical Wnt signaling pathway"/>
    <property type="evidence" value="ECO:0007669"/>
    <property type="project" value="TreeGrafter"/>
</dbReference>
<evidence type="ECO:0000256" key="3">
    <source>
        <dbReference type="SAM" id="MobiDB-lite"/>
    </source>
</evidence>
<keyword evidence="2" id="KW-0879">Wnt signaling pathway</keyword>
<feature type="compositionally biased region" description="Basic and acidic residues" evidence="3">
    <location>
        <begin position="1251"/>
        <end position="1278"/>
    </location>
</feature>
<evidence type="ECO:0008006" key="6">
    <source>
        <dbReference type="Google" id="ProtNLM"/>
    </source>
</evidence>
<keyword evidence="5" id="KW-1185">Reference proteome</keyword>
<feature type="compositionally biased region" description="Polar residues" evidence="3">
    <location>
        <begin position="2795"/>
        <end position="2809"/>
    </location>
</feature>
<feature type="region of interest" description="Disordered" evidence="3">
    <location>
        <begin position="83"/>
        <end position="107"/>
    </location>
</feature>
<dbReference type="Gene3D" id="1.25.10.10">
    <property type="entry name" value="Leucine-rich Repeat Variant"/>
    <property type="match status" value="1"/>
</dbReference>
<feature type="compositionally biased region" description="Basic and acidic residues" evidence="3">
    <location>
        <begin position="2484"/>
        <end position="2494"/>
    </location>
</feature>
<feature type="compositionally biased region" description="Low complexity" evidence="3">
    <location>
        <begin position="2844"/>
        <end position="2853"/>
    </location>
</feature>
<feature type="region of interest" description="Disordered" evidence="3">
    <location>
        <begin position="966"/>
        <end position="1024"/>
    </location>
</feature>
<feature type="region of interest" description="Disordered" evidence="3">
    <location>
        <begin position="858"/>
        <end position="888"/>
    </location>
</feature>
<dbReference type="InterPro" id="IPR016024">
    <property type="entry name" value="ARM-type_fold"/>
</dbReference>
<feature type="compositionally biased region" description="Low complexity" evidence="3">
    <location>
        <begin position="2574"/>
        <end position="2590"/>
    </location>
</feature>
<dbReference type="PANTHER" id="PTHR12607:SF12">
    <property type="entry name" value="APC-LIKE, ISOFORM A-RELATED"/>
    <property type="match status" value="1"/>
</dbReference>
<feature type="compositionally biased region" description="Polar residues" evidence="3">
    <location>
        <begin position="1903"/>
        <end position="1923"/>
    </location>
</feature>
<feature type="compositionally biased region" description="Polar residues" evidence="3">
    <location>
        <begin position="2661"/>
        <end position="2672"/>
    </location>
</feature>
<feature type="region of interest" description="Disordered" evidence="3">
    <location>
        <begin position="1738"/>
        <end position="1821"/>
    </location>
</feature>
<dbReference type="Proteomes" id="UP001497623">
    <property type="component" value="Unassembled WGS sequence"/>
</dbReference>
<feature type="compositionally biased region" description="Polar residues" evidence="3">
    <location>
        <begin position="1738"/>
        <end position="1750"/>
    </location>
</feature>
<feature type="compositionally biased region" description="Basic and acidic residues" evidence="3">
    <location>
        <begin position="2739"/>
        <end position="2759"/>
    </location>
</feature>
<feature type="region of interest" description="Disordered" evidence="3">
    <location>
        <begin position="1251"/>
        <end position="1282"/>
    </location>
</feature>
<feature type="compositionally biased region" description="Basic and acidic residues" evidence="3">
    <location>
        <begin position="1864"/>
        <end position="1874"/>
    </location>
</feature>
<feature type="compositionally biased region" description="Basic and acidic residues" evidence="3">
    <location>
        <begin position="1793"/>
        <end position="1804"/>
    </location>
</feature>
<dbReference type="GO" id="GO:0005881">
    <property type="term" value="C:cytoplasmic microtubule"/>
    <property type="evidence" value="ECO:0007669"/>
    <property type="project" value="TreeGrafter"/>
</dbReference>
<dbReference type="GO" id="GO:0016477">
    <property type="term" value="P:cell migration"/>
    <property type="evidence" value="ECO:0007669"/>
    <property type="project" value="TreeGrafter"/>
</dbReference>
<dbReference type="Pfam" id="PF05923">
    <property type="entry name" value="APC_r"/>
    <property type="match status" value="6"/>
</dbReference>
<reference evidence="4 5" key="1">
    <citation type="submission" date="2024-05" db="EMBL/GenBank/DDBJ databases">
        <authorList>
            <person name="Wallberg A."/>
        </authorList>
    </citation>
    <scope>NUCLEOTIDE SEQUENCE [LARGE SCALE GENOMIC DNA]</scope>
</reference>
<dbReference type="SUPFAM" id="SSF48371">
    <property type="entry name" value="ARM repeat"/>
    <property type="match status" value="1"/>
</dbReference>
<feature type="non-terminal residue" evidence="4">
    <location>
        <position position="2976"/>
    </location>
</feature>
<comment type="similarity">
    <text evidence="1">Belongs to the adenomatous polyposis coli (APC) family.</text>
</comment>
<dbReference type="GO" id="GO:0030877">
    <property type="term" value="C:beta-catenin destruction complex"/>
    <property type="evidence" value="ECO:0007669"/>
    <property type="project" value="TreeGrafter"/>
</dbReference>
<feature type="compositionally biased region" description="Polar residues" evidence="3">
    <location>
        <begin position="1766"/>
        <end position="1776"/>
    </location>
</feature>
<feature type="compositionally biased region" description="Polar residues" evidence="3">
    <location>
        <begin position="1658"/>
        <end position="1673"/>
    </location>
</feature>
<feature type="region of interest" description="Disordered" evidence="3">
    <location>
        <begin position="2458"/>
        <end position="2976"/>
    </location>
</feature>
<feature type="region of interest" description="Disordered" evidence="3">
    <location>
        <begin position="2225"/>
        <end position="2251"/>
    </location>
</feature>
<dbReference type="InterPro" id="IPR011989">
    <property type="entry name" value="ARM-like"/>
</dbReference>
<feature type="compositionally biased region" description="Low complexity" evidence="3">
    <location>
        <begin position="1506"/>
        <end position="1516"/>
    </location>
</feature>
<dbReference type="Pfam" id="PF00514">
    <property type="entry name" value="Arm"/>
    <property type="match status" value="1"/>
</dbReference>
<dbReference type="Pfam" id="PF05972">
    <property type="entry name" value="APC_15aa"/>
    <property type="match status" value="1"/>
</dbReference>
<feature type="compositionally biased region" description="Low complexity" evidence="3">
    <location>
        <begin position="2169"/>
        <end position="2189"/>
    </location>
</feature>
<dbReference type="InterPro" id="IPR041257">
    <property type="entry name" value="APC_rep"/>
</dbReference>
<dbReference type="GO" id="GO:0008017">
    <property type="term" value="F:microtubule binding"/>
    <property type="evidence" value="ECO:0007669"/>
    <property type="project" value="TreeGrafter"/>
</dbReference>
<dbReference type="GO" id="GO:0007026">
    <property type="term" value="P:negative regulation of microtubule depolymerization"/>
    <property type="evidence" value="ECO:0007669"/>
    <property type="project" value="TreeGrafter"/>
</dbReference>
<feature type="compositionally biased region" description="Basic and acidic residues" evidence="3">
    <location>
        <begin position="1309"/>
        <end position="1329"/>
    </location>
</feature>
<dbReference type="GO" id="GO:0016342">
    <property type="term" value="C:catenin complex"/>
    <property type="evidence" value="ECO:0007669"/>
    <property type="project" value="TreeGrafter"/>
</dbReference>
<dbReference type="PANTHER" id="PTHR12607">
    <property type="entry name" value="ADENOMATOUS POLYPOSIS COLI PROTEIN FAMILY"/>
    <property type="match status" value="1"/>
</dbReference>
<proteinExistence type="inferred from homology"/>
<feature type="region of interest" description="Disordered" evidence="3">
    <location>
        <begin position="1302"/>
        <end position="1369"/>
    </location>
</feature>
<accession>A0AAV2R9S5</accession>
<gene>
    <name evidence="4" type="ORF">MNOR_LOCUS22584</name>
</gene>
<dbReference type="GO" id="GO:0007389">
    <property type="term" value="P:pattern specification process"/>
    <property type="evidence" value="ECO:0007669"/>
    <property type="project" value="TreeGrafter"/>
</dbReference>
<feature type="region of interest" description="Disordered" evidence="3">
    <location>
        <begin position="638"/>
        <end position="667"/>
    </location>
</feature>
<dbReference type="GO" id="GO:0007399">
    <property type="term" value="P:nervous system development"/>
    <property type="evidence" value="ECO:0007669"/>
    <property type="project" value="TreeGrafter"/>
</dbReference>